<name>A0A6N6N4Y1_9BACT</name>
<dbReference type="InterPro" id="IPR029058">
    <property type="entry name" value="AB_hydrolase_fold"/>
</dbReference>
<organism evidence="2 3">
    <name type="scientific">Pseudodesulfovibrio senegalensis</name>
    <dbReference type="NCBI Taxonomy" id="1721087"/>
    <lineage>
        <taxon>Bacteria</taxon>
        <taxon>Pseudomonadati</taxon>
        <taxon>Thermodesulfobacteriota</taxon>
        <taxon>Desulfovibrionia</taxon>
        <taxon>Desulfovibrionales</taxon>
        <taxon>Desulfovibrionaceae</taxon>
    </lineage>
</organism>
<dbReference type="EMBL" id="WAIE01000003">
    <property type="protein sequence ID" value="KAB1441791.1"/>
    <property type="molecule type" value="Genomic_DNA"/>
</dbReference>
<reference evidence="2 3" key="1">
    <citation type="journal article" date="2017" name="Int. J. Syst. Evol. Microbiol.">
        <title>Desulfovibrio senegalensis sp. nov., a mesophilic sulfate reducer isolated from marine sediment.</title>
        <authorList>
            <person name="Thioye A."/>
            <person name="Gam Z.B.A."/>
            <person name="Mbengue M."/>
            <person name="Cayol J.L."/>
            <person name="Joseph-Bartoli M."/>
            <person name="Toure-Kane C."/>
            <person name="Labat M."/>
        </authorList>
    </citation>
    <scope>NUCLEOTIDE SEQUENCE [LARGE SCALE GENOMIC DNA]</scope>
    <source>
        <strain evidence="2 3">DSM 101509</strain>
    </source>
</reference>
<proteinExistence type="predicted"/>
<dbReference type="Proteomes" id="UP000438699">
    <property type="component" value="Unassembled WGS sequence"/>
</dbReference>
<feature type="compositionally biased region" description="Polar residues" evidence="1">
    <location>
        <begin position="12"/>
        <end position="24"/>
    </location>
</feature>
<feature type="region of interest" description="Disordered" evidence="1">
    <location>
        <begin position="1"/>
        <end position="34"/>
    </location>
</feature>
<evidence type="ECO:0000313" key="2">
    <source>
        <dbReference type="EMBL" id="KAB1441791.1"/>
    </source>
</evidence>
<sequence length="364" mass="39367">MAAANPLRCGTADNTSTGSHSVASSGPVPNPKKELSMPLLKSTALALVLTIIATAAALALPPLDTAPIPPAPDYAQQQSWLAKPAVPTAPVDVFFVYPTVLFDDEHWLMDTTAPAMRAASMAPLKTQASVFEGQANIYAPMYRQMNLAGLTQPEEQLEKLKKIARNDVWRALNHYLEHENNGRPFFLAGHSQGSLMLTDLMLEHWGTTGAEKRMIAALLIGWCMTEEELAAHPAIAMCEAASDTGCVVSYNTMAPGRQDVAPTLRPGAAVTNPLSWTTDTNLVSAERNLGAVFFDAHDKPTGVRPHFTSAQIQDGGLIVHPENVELVTVKGGHFPHGVYHAFDYSLFYENLKANIAQRISAFSR</sequence>
<gene>
    <name evidence="2" type="ORF">F8A88_09385</name>
</gene>
<evidence type="ECO:0000256" key="1">
    <source>
        <dbReference type="SAM" id="MobiDB-lite"/>
    </source>
</evidence>
<evidence type="ECO:0000313" key="3">
    <source>
        <dbReference type="Proteomes" id="UP000438699"/>
    </source>
</evidence>
<accession>A0A6N6N4Y1</accession>
<dbReference type="SUPFAM" id="SSF53474">
    <property type="entry name" value="alpha/beta-Hydrolases"/>
    <property type="match status" value="1"/>
</dbReference>
<comment type="caution">
    <text evidence="2">The sequence shown here is derived from an EMBL/GenBank/DDBJ whole genome shotgun (WGS) entry which is preliminary data.</text>
</comment>
<dbReference type="InterPro" id="IPR021440">
    <property type="entry name" value="DUF3089"/>
</dbReference>
<keyword evidence="3" id="KW-1185">Reference proteome</keyword>
<dbReference type="AlphaFoldDB" id="A0A6N6N4Y1"/>
<dbReference type="Pfam" id="PF11288">
    <property type="entry name" value="DUF3089"/>
    <property type="match status" value="1"/>
</dbReference>
<protein>
    <submittedName>
        <fullName evidence="2">DUF3089 domain-containing protein</fullName>
    </submittedName>
</protein>